<comment type="caution">
    <text evidence="2">The sequence shown here is derived from an EMBL/GenBank/DDBJ whole genome shotgun (WGS) entry which is preliminary data.</text>
</comment>
<dbReference type="CDD" id="cd18873">
    <property type="entry name" value="NUDIX_NadM_like"/>
    <property type="match status" value="1"/>
</dbReference>
<dbReference type="PROSITE" id="PS51462">
    <property type="entry name" value="NUDIX"/>
    <property type="match status" value="1"/>
</dbReference>
<organism evidence="2 3">
    <name type="scientific">Abiotrophia defectiva</name>
    <name type="common">Streptococcus defectivus</name>
    <dbReference type="NCBI Taxonomy" id="46125"/>
    <lineage>
        <taxon>Bacteria</taxon>
        <taxon>Bacillati</taxon>
        <taxon>Bacillota</taxon>
        <taxon>Bacilli</taxon>
        <taxon>Lactobacillales</taxon>
        <taxon>Aerococcaceae</taxon>
        <taxon>Abiotrophia</taxon>
    </lineage>
</organism>
<protein>
    <submittedName>
        <fullName evidence="2">NUDIX hydrolase</fullName>
    </submittedName>
</protein>
<dbReference type="EMBL" id="JABZFV010000049">
    <property type="protein sequence ID" value="MBF0934669.1"/>
    <property type="molecule type" value="Genomic_DNA"/>
</dbReference>
<dbReference type="AlphaFoldDB" id="A0A929QSM4"/>
<dbReference type="Gene3D" id="1.10.10.10">
    <property type="entry name" value="Winged helix-like DNA-binding domain superfamily/Winged helix DNA-binding domain"/>
    <property type="match status" value="1"/>
</dbReference>
<gene>
    <name evidence="2" type="ORF">HXK00_03360</name>
</gene>
<accession>A0A929QSM4</accession>
<name>A0A929QSM4_ABIDE</name>
<dbReference type="Gene3D" id="3.90.79.10">
    <property type="entry name" value="Nucleoside Triphosphate Pyrophosphohydrolase"/>
    <property type="match status" value="1"/>
</dbReference>
<feature type="domain" description="Nudix hydrolase" evidence="1">
    <location>
        <begin position="37"/>
        <end position="182"/>
    </location>
</feature>
<dbReference type="InterPro" id="IPR036388">
    <property type="entry name" value="WH-like_DNA-bd_sf"/>
</dbReference>
<dbReference type="InterPro" id="IPR015797">
    <property type="entry name" value="NUDIX_hydrolase-like_dom_sf"/>
</dbReference>
<evidence type="ECO:0000313" key="2">
    <source>
        <dbReference type="EMBL" id="MBF0934669.1"/>
    </source>
</evidence>
<reference evidence="2" key="1">
    <citation type="submission" date="2020-04" db="EMBL/GenBank/DDBJ databases">
        <title>Deep metagenomics examines the oral microbiome during advanced dental caries in children, revealing novel taxa and co-occurrences with host molecules.</title>
        <authorList>
            <person name="Baker J.L."/>
            <person name="Morton J.T."/>
            <person name="Dinis M."/>
            <person name="Alvarez R."/>
            <person name="Tran N.C."/>
            <person name="Knight R."/>
            <person name="Edlund A."/>
        </authorList>
    </citation>
    <scope>NUCLEOTIDE SEQUENCE</scope>
    <source>
        <strain evidence="2">JCVI_23_bin.16</strain>
    </source>
</reference>
<dbReference type="PANTHER" id="PTHR43736">
    <property type="entry name" value="ADP-RIBOSE PYROPHOSPHATASE"/>
    <property type="match status" value="1"/>
</dbReference>
<dbReference type="Proteomes" id="UP000757900">
    <property type="component" value="Unassembled WGS sequence"/>
</dbReference>
<keyword evidence="2" id="KW-0378">Hydrolase</keyword>
<proteinExistence type="predicted"/>
<sequence length="274" mass="31480">MPEFKDPQAEKHYYETEASQEEFLTWYQKQEFPNYPKPALTVDNVILRWYQADPEEAPQLQLLLIKRKAHPFLGHYALPGGFVEPDEDTTQATIREVLEETHIALDPLRIEQLETFASPGRDPRAWVVSVAHIVYLPYDSGQEAVAGDDASAICWANLSVTESGALLLVDSESQDFIHDLAFDHELIITKAVRRLSNKLEYHPTVLSLLPSTFTIKDVRAIFDVFNHPQFRHVGMTAFRLRQEKYLTFLEFGHAGAGKRGRSHKTYTYQLNPFY</sequence>
<dbReference type="PANTHER" id="PTHR43736:SF4">
    <property type="entry name" value="SLR1690 PROTEIN"/>
    <property type="match status" value="1"/>
</dbReference>
<dbReference type="RefSeq" id="WP_070756083.1">
    <property type="nucleotide sequence ID" value="NZ_CAUQWR010000008.1"/>
</dbReference>
<dbReference type="GO" id="GO:0016787">
    <property type="term" value="F:hydrolase activity"/>
    <property type="evidence" value="ECO:0007669"/>
    <property type="project" value="UniProtKB-KW"/>
</dbReference>
<dbReference type="Gene3D" id="1.10.287.1030">
    <property type="entry name" value="Nudix-associated domain"/>
    <property type="match status" value="1"/>
</dbReference>
<evidence type="ECO:0000259" key="1">
    <source>
        <dbReference type="PROSITE" id="PS51462"/>
    </source>
</evidence>
<dbReference type="Pfam" id="PF00293">
    <property type="entry name" value="NUDIX"/>
    <property type="match status" value="1"/>
</dbReference>
<dbReference type="SUPFAM" id="SSF55811">
    <property type="entry name" value="Nudix"/>
    <property type="match status" value="1"/>
</dbReference>
<dbReference type="InterPro" id="IPR000086">
    <property type="entry name" value="NUDIX_hydrolase_dom"/>
</dbReference>
<evidence type="ECO:0000313" key="3">
    <source>
        <dbReference type="Proteomes" id="UP000757900"/>
    </source>
</evidence>